<sequence>MIATDLRPSATPGDSRCVSRISGVLCLVVACHACSLDFDALRRGRADAGDGMDASSLDASTSDASRDDAGESDASEPEDAASLCPTTPPDCADPRCAGQACDDGLRCTSNDVCSTGLCRGTPVECPTDGCSVATCEEDTGECRAIRTMPDATICVGGRCCFGRCSMLRDSGSCGGCGLSCEEETCSAELPPRCTCVTNAGCPLGQQCLGGRCACMTNAQCATGQTCVVASGHCTY</sequence>
<accession>A0A0F6W0R2</accession>
<dbReference type="PROSITE" id="PS51257">
    <property type="entry name" value="PROKAR_LIPOPROTEIN"/>
    <property type="match status" value="1"/>
</dbReference>
<dbReference type="EMBL" id="CP011125">
    <property type="protein sequence ID" value="AKF04550.1"/>
    <property type="molecule type" value="Genomic_DNA"/>
</dbReference>
<organism evidence="2 3">
    <name type="scientific">Sandaracinus amylolyticus</name>
    <dbReference type="NCBI Taxonomy" id="927083"/>
    <lineage>
        <taxon>Bacteria</taxon>
        <taxon>Pseudomonadati</taxon>
        <taxon>Myxococcota</taxon>
        <taxon>Polyangia</taxon>
        <taxon>Polyangiales</taxon>
        <taxon>Sandaracinaceae</taxon>
        <taxon>Sandaracinus</taxon>
    </lineage>
</organism>
<reference evidence="2 3" key="1">
    <citation type="submission" date="2015-03" db="EMBL/GenBank/DDBJ databases">
        <title>Genome assembly of Sandaracinus amylolyticus DSM 53668.</title>
        <authorList>
            <person name="Sharma G."/>
            <person name="Subramanian S."/>
        </authorList>
    </citation>
    <scope>NUCLEOTIDE SEQUENCE [LARGE SCALE GENOMIC DNA]</scope>
    <source>
        <strain evidence="2 3">DSM 53668</strain>
    </source>
</reference>
<dbReference type="Proteomes" id="UP000034883">
    <property type="component" value="Chromosome"/>
</dbReference>
<proteinExistence type="predicted"/>
<name>A0A0F6W0R2_9BACT</name>
<dbReference type="AlphaFoldDB" id="A0A0F6W0R2"/>
<feature type="compositionally biased region" description="Acidic residues" evidence="1">
    <location>
        <begin position="70"/>
        <end position="79"/>
    </location>
</feature>
<dbReference type="STRING" id="927083.DB32_001699"/>
<protein>
    <submittedName>
        <fullName evidence="2">Uncharacterized protein</fullName>
    </submittedName>
</protein>
<dbReference type="KEGG" id="samy:DB32_001699"/>
<feature type="compositionally biased region" description="Low complexity" evidence="1">
    <location>
        <begin position="53"/>
        <end position="63"/>
    </location>
</feature>
<evidence type="ECO:0000313" key="3">
    <source>
        <dbReference type="Proteomes" id="UP000034883"/>
    </source>
</evidence>
<evidence type="ECO:0000313" key="2">
    <source>
        <dbReference type="EMBL" id="AKF04550.1"/>
    </source>
</evidence>
<keyword evidence="3" id="KW-1185">Reference proteome</keyword>
<feature type="region of interest" description="Disordered" evidence="1">
    <location>
        <begin position="47"/>
        <end position="82"/>
    </location>
</feature>
<evidence type="ECO:0000256" key="1">
    <source>
        <dbReference type="SAM" id="MobiDB-lite"/>
    </source>
</evidence>
<gene>
    <name evidence="2" type="ORF">DB32_001699</name>
</gene>